<feature type="transmembrane region" description="Helical" evidence="1">
    <location>
        <begin position="92"/>
        <end position="110"/>
    </location>
</feature>
<dbReference type="AlphaFoldDB" id="A0A0R0BPN1"/>
<name>A0A0R0BPN1_9GAMM</name>
<feature type="transmembrane region" description="Helical" evidence="1">
    <location>
        <begin position="241"/>
        <end position="263"/>
    </location>
</feature>
<feature type="transmembrane region" description="Helical" evidence="1">
    <location>
        <begin position="6"/>
        <end position="22"/>
    </location>
</feature>
<evidence type="ECO:0000313" key="2">
    <source>
        <dbReference type="EMBL" id="KRG59245.1"/>
    </source>
</evidence>
<reference evidence="3 5" key="2">
    <citation type="submission" date="2020-08" db="EMBL/GenBank/DDBJ databases">
        <title>Stenotrophomonas sp. W1S232.</title>
        <authorList>
            <person name="Deng Y."/>
        </authorList>
    </citation>
    <scope>NUCLEOTIDE SEQUENCE [LARGE SCALE GENOMIC DNA]</scope>
    <source>
        <strain evidence="3 5">W1S232</strain>
    </source>
</reference>
<feature type="transmembrane region" description="Helical" evidence="1">
    <location>
        <begin position="272"/>
        <end position="289"/>
    </location>
</feature>
<keyword evidence="1" id="KW-0472">Membrane</keyword>
<dbReference type="EMBL" id="LDJH01000007">
    <property type="protein sequence ID" value="KRG59245.1"/>
    <property type="molecule type" value="Genomic_DNA"/>
</dbReference>
<organism evidence="2 4">
    <name type="scientific">Stenotrophomonas koreensis</name>
    <dbReference type="NCBI Taxonomy" id="266128"/>
    <lineage>
        <taxon>Bacteria</taxon>
        <taxon>Pseudomonadati</taxon>
        <taxon>Pseudomonadota</taxon>
        <taxon>Gammaproteobacteria</taxon>
        <taxon>Lysobacterales</taxon>
        <taxon>Lysobacteraceae</taxon>
        <taxon>Stenotrophomonas</taxon>
    </lineage>
</organism>
<evidence type="ECO:0000313" key="5">
    <source>
        <dbReference type="Proteomes" id="UP000550609"/>
    </source>
</evidence>
<dbReference type="OrthoDB" id="1524053at2"/>
<keyword evidence="1" id="KW-0812">Transmembrane</keyword>
<dbReference type="Proteomes" id="UP000051254">
    <property type="component" value="Unassembled WGS sequence"/>
</dbReference>
<feature type="transmembrane region" description="Helical" evidence="1">
    <location>
        <begin position="59"/>
        <end position="80"/>
    </location>
</feature>
<feature type="transmembrane region" description="Helical" evidence="1">
    <location>
        <begin position="116"/>
        <end position="136"/>
    </location>
</feature>
<protein>
    <submittedName>
        <fullName evidence="3">EamA/RhaT family transporter</fullName>
    </submittedName>
    <submittedName>
        <fullName evidence="2">Membrane protein</fullName>
    </submittedName>
</protein>
<proteinExistence type="predicted"/>
<evidence type="ECO:0000313" key="4">
    <source>
        <dbReference type="Proteomes" id="UP000051254"/>
    </source>
</evidence>
<comment type="caution">
    <text evidence="2">The sequence shown here is derived from an EMBL/GenBank/DDBJ whole genome shotgun (WGS) entry which is preliminary data.</text>
</comment>
<feature type="transmembrane region" description="Helical" evidence="1">
    <location>
        <begin position="209"/>
        <end position="229"/>
    </location>
</feature>
<reference evidence="2 4" key="1">
    <citation type="submission" date="2015-05" db="EMBL/GenBank/DDBJ databases">
        <title>Genome sequencing and analysis of members of genus Stenotrophomonas.</title>
        <authorList>
            <person name="Patil P.P."/>
            <person name="Midha S."/>
            <person name="Patil P.B."/>
        </authorList>
    </citation>
    <scope>NUCLEOTIDE SEQUENCE [LARGE SCALE GENOMIC DNA]</scope>
    <source>
        <strain evidence="2 4">DSM 17805</strain>
    </source>
</reference>
<dbReference type="RefSeq" id="WP_057664633.1">
    <property type="nucleotide sequence ID" value="NZ_JACIUV010000004.1"/>
</dbReference>
<evidence type="ECO:0000256" key="1">
    <source>
        <dbReference type="SAM" id="Phobius"/>
    </source>
</evidence>
<dbReference type="Proteomes" id="UP000550609">
    <property type="component" value="Unassembled WGS sequence"/>
</dbReference>
<dbReference type="PATRIC" id="fig|266128.3.peg.2642"/>
<dbReference type="EMBL" id="JACIUV010000004">
    <property type="protein sequence ID" value="MBB1117505.1"/>
    <property type="molecule type" value="Genomic_DNA"/>
</dbReference>
<accession>A0A7W3V140</accession>
<dbReference type="SUPFAM" id="SSF103481">
    <property type="entry name" value="Multidrug resistance efflux transporter EmrE"/>
    <property type="match status" value="1"/>
</dbReference>
<feature type="transmembrane region" description="Helical" evidence="1">
    <location>
        <begin position="178"/>
        <end position="197"/>
    </location>
</feature>
<feature type="transmembrane region" description="Helical" evidence="1">
    <location>
        <begin position="148"/>
        <end position="166"/>
    </location>
</feature>
<accession>A0A0R0BPN1</accession>
<evidence type="ECO:0000313" key="3">
    <source>
        <dbReference type="EMBL" id="MBB1117505.1"/>
    </source>
</evidence>
<gene>
    <name evidence="2" type="ORF">ABB25_04920</name>
    <name evidence="3" type="ORF">H4O09_10635</name>
</gene>
<keyword evidence="4" id="KW-1185">Reference proteome</keyword>
<sequence length="291" mass="30774">MLYLVISVLCSVSVGVLLKYWGGRGMDAGQLVTWNYLAASSLAWLVLRPSTEVFSASTTPWALLLVLGLALPAVFLLMARSLASAGIVRTDAAQRLSLLISLAAAFLLFGEVANHWKLAGLATGLVAIGCLLARPLQRSLWAERRSPAWPWLLGTWAGYGAIDIALKQVASSGTATTAALGVSFVLAFVLMLALQLWRQARRRTRLDLAHLAAGLLLGGLNFTNILTYIRAHQAMSESPATVFAGMNIGVVALGTLAGVLLFGERTSRTNQFGLLLAIAAIGLIAHGSQPG</sequence>
<keyword evidence="1" id="KW-1133">Transmembrane helix</keyword>
<dbReference type="InterPro" id="IPR037185">
    <property type="entry name" value="EmrE-like"/>
</dbReference>
<dbReference type="STRING" id="266128.ABB25_04920"/>